<name>A0A8I6WDA7_HORVV</name>
<feature type="domain" description="NB-ARC" evidence="1">
    <location>
        <begin position="20"/>
        <end position="177"/>
    </location>
</feature>
<evidence type="ECO:0000259" key="1">
    <source>
        <dbReference type="Pfam" id="PF00931"/>
    </source>
</evidence>
<sequence>MAMLRETPQGDAPRSSPCYSVIGIYGVAGSGKTTFAGYIRDYINEECKEDKHFDTIMCIHVSETFSVDDIFHEMLKDITKDRHSNISDREELEEKLKKALRGKRFFLILDDLWVKNKHDSQLEELISPLIVGAKGSKILVTTQTKDAAGALCAKELIKMPGMDEDQYLKMFMHYALDGTSFAHE</sequence>
<dbReference type="InterPro" id="IPR027417">
    <property type="entry name" value="P-loop_NTPase"/>
</dbReference>
<dbReference type="Gramene" id="HORVU.MOREX.r3.1HG0010020.1">
    <property type="protein sequence ID" value="HORVU.MOREX.r3.1HG0010020.1.CDS1"/>
    <property type="gene ID" value="HORVU.MOREX.r3.1HG0010020"/>
</dbReference>
<dbReference type="GO" id="GO:0043531">
    <property type="term" value="F:ADP binding"/>
    <property type="evidence" value="ECO:0007669"/>
    <property type="project" value="InterPro"/>
</dbReference>
<evidence type="ECO:0000313" key="2">
    <source>
        <dbReference type="EnsemblPlants" id="HORVU.MOREX.r3.1HG0010020.1.CDS1"/>
    </source>
</evidence>
<reference evidence="2" key="3">
    <citation type="submission" date="2022-01" db="UniProtKB">
        <authorList>
            <consortium name="EnsemblPlants"/>
        </authorList>
    </citation>
    <scope>IDENTIFICATION</scope>
    <source>
        <strain evidence="2">subsp. vulgare</strain>
    </source>
</reference>
<reference evidence="3" key="1">
    <citation type="journal article" date="2012" name="Nature">
        <title>A physical, genetic and functional sequence assembly of the barley genome.</title>
        <authorList>
            <consortium name="The International Barley Genome Sequencing Consortium"/>
            <person name="Mayer K.F."/>
            <person name="Waugh R."/>
            <person name="Brown J.W."/>
            <person name="Schulman A."/>
            <person name="Langridge P."/>
            <person name="Platzer M."/>
            <person name="Fincher G.B."/>
            <person name="Muehlbauer G.J."/>
            <person name="Sato K."/>
            <person name="Close T.J."/>
            <person name="Wise R.P."/>
            <person name="Stein N."/>
        </authorList>
    </citation>
    <scope>NUCLEOTIDE SEQUENCE [LARGE SCALE GENOMIC DNA]</scope>
    <source>
        <strain evidence="3">cv. Morex</strain>
    </source>
</reference>
<dbReference type="SMR" id="A0A8I6WDA7"/>
<dbReference type="Pfam" id="PF00931">
    <property type="entry name" value="NB-ARC"/>
    <property type="match status" value="1"/>
</dbReference>
<dbReference type="PRINTS" id="PR00364">
    <property type="entry name" value="DISEASERSIST"/>
</dbReference>
<dbReference type="PANTHER" id="PTHR36766:SF64">
    <property type="entry name" value="OS12G0206100 PROTEIN"/>
    <property type="match status" value="1"/>
</dbReference>
<organism evidence="2 3">
    <name type="scientific">Hordeum vulgare subsp. vulgare</name>
    <name type="common">Domesticated barley</name>
    <dbReference type="NCBI Taxonomy" id="112509"/>
    <lineage>
        <taxon>Eukaryota</taxon>
        <taxon>Viridiplantae</taxon>
        <taxon>Streptophyta</taxon>
        <taxon>Embryophyta</taxon>
        <taxon>Tracheophyta</taxon>
        <taxon>Spermatophyta</taxon>
        <taxon>Magnoliopsida</taxon>
        <taxon>Liliopsida</taxon>
        <taxon>Poales</taxon>
        <taxon>Poaceae</taxon>
        <taxon>BOP clade</taxon>
        <taxon>Pooideae</taxon>
        <taxon>Triticodae</taxon>
        <taxon>Triticeae</taxon>
        <taxon>Hordeinae</taxon>
        <taxon>Hordeum</taxon>
    </lineage>
</organism>
<protein>
    <recommendedName>
        <fullName evidence="1">NB-ARC domain-containing protein</fullName>
    </recommendedName>
</protein>
<dbReference type="SUPFAM" id="SSF52540">
    <property type="entry name" value="P-loop containing nucleoside triphosphate hydrolases"/>
    <property type="match status" value="1"/>
</dbReference>
<proteinExistence type="predicted"/>
<dbReference type="Gene3D" id="3.40.50.300">
    <property type="entry name" value="P-loop containing nucleotide triphosphate hydrolases"/>
    <property type="match status" value="1"/>
</dbReference>
<keyword evidence="3" id="KW-1185">Reference proteome</keyword>
<reference evidence="2" key="2">
    <citation type="submission" date="2020-10" db="EMBL/GenBank/DDBJ databases">
        <authorList>
            <person name="Scholz U."/>
            <person name="Mascher M."/>
            <person name="Fiebig A."/>
        </authorList>
    </citation>
    <scope>NUCLEOTIDE SEQUENCE [LARGE SCALE GENOMIC DNA]</scope>
    <source>
        <strain evidence="2">cv. Morex</strain>
    </source>
</reference>
<dbReference type="PANTHER" id="PTHR36766">
    <property type="entry name" value="PLANT BROAD-SPECTRUM MILDEW RESISTANCE PROTEIN RPW8"/>
    <property type="match status" value="1"/>
</dbReference>
<dbReference type="InterPro" id="IPR002182">
    <property type="entry name" value="NB-ARC"/>
</dbReference>
<dbReference type="EnsemblPlants" id="HORVU.MOREX.r3.1HG0010020.1">
    <property type="protein sequence ID" value="HORVU.MOREX.r3.1HG0010020.1.CDS1"/>
    <property type="gene ID" value="HORVU.MOREX.r3.1HG0010020"/>
</dbReference>
<evidence type="ECO:0000313" key="3">
    <source>
        <dbReference type="Proteomes" id="UP000011116"/>
    </source>
</evidence>
<dbReference type="Proteomes" id="UP000011116">
    <property type="component" value="Chromosome 1H"/>
</dbReference>
<accession>A0A8I6WDA7</accession>
<dbReference type="AlphaFoldDB" id="A0A8I6WDA7"/>